<proteinExistence type="predicted"/>
<accession>A0A1I9G6R1</accession>
<protein>
    <submittedName>
        <fullName evidence="1">Bm14252</fullName>
    </submittedName>
</protein>
<name>A0A1I9G6R1_BRUMA</name>
<dbReference type="AlphaFoldDB" id="A0A1I9G6R1"/>
<evidence type="ECO:0000313" key="1">
    <source>
        <dbReference type="EMBL" id="CDQ03979.1"/>
    </source>
</evidence>
<organism evidence="1">
    <name type="scientific">Brugia malayi</name>
    <name type="common">Filarial nematode worm</name>
    <dbReference type="NCBI Taxonomy" id="6279"/>
    <lineage>
        <taxon>Eukaryota</taxon>
        <taxon>Metazoa</taxon>
        <taxon>Ecdysozoa</taxon>
        <taxon>Nematoda</taxon>
        <taxon>Chromadorea</taxon>
        <taxon>Rhabditida</taxon>
        <taxon>Spirurina</taxon>
        <taxon>Spiruromorpha</taxon>
        <taxon>Filarioidea</taxon>
        <taxon>Onchocercidae</taxon>
        <taxon>Brugia</taxon>
    </lineage>
</organism>
<dbReference type="EMBL" id="LN857004">
    <property type="protein sequence ID" value="CDQ03979.1"/>
    <property type="molecule type" value="Genomic_DNA"/>
</dbReference>
<sequence>MKSGPVLDSLLFNHVFIPFLEQVENFATVSALKFRTVCFLMVVE</sequence>
<reference evidence="1" key="2">
    <citation type="submission" date="2012-12" db="EMBL/GenBank/DDBJ databases">
        <authorList>
            <consortium name="WormBase Consortium"/>
            <person name="Ghedin E."/>
            <person name="Paulini M."/>
        </authorList>
    </citation>
    <scope>NUCLEOTIDE SEQUENCE</scope>
    <source>
        <strain evidence="1">FR3</strain>
    </source>
</reference>
<reference evidence="1" key="1">
    <citation type="journal article" date="2007" name="Science">
        <title>Draft genome of the filarial nematode parasite Brugia malayi.</title>
        <authorList>
            <person name="Ghedin E."/>
            <person name="Wang S."/>
            <person name="Spiro D."/>
            <person name="Caler E."/>
            <person name="Zhao Q."/>
            <person name="Crabtree J."/>
            <person name="Allen J.E."/>
            <person name="Delcher A.L."/>
            <person name="Guiliano D.B."/>
            <person name="Miranda-Saavedra D."/>
            <person name="Angiuoli S.V."/>
            <person name="Creasy T."/>
            <person name="Amedeo P."/>
            <person name="Haas B."/>
            <person name="El-Sayed N.M."/>
            <person name="Wortman J.R."/>
            <person name="Feldblyum T."/>
            <person name="Tallon L."/>
            <person name="Schatz M."/>
            <person name="Shumway M."/>
            <person name="Koo H."/>
            <person name="Salzberg S.L."/>
            <person name="Schobel S."/>
            <person name="Pertea M."/>
            <person name="Pop M."/>
            <person name="White O."/>
            <person name="Barton G.J."/>
            <person name="Carlow C.K."/>
            <person name="Crawford M.J."/>
            <person name="Daub J."/>
            <person name="Dimmic M.W."/>
            <person name="Estes C.F."/>
            <person name="Foster J.M."/>
            <person name="Ganatra M."/>
            <person name="Gregory W.F."/>
            <person name="Johnson N.M."/>
            <person name="Jin J."/>
            <person name="Komuniecki R."/>
            <person name="Korf I."/>
            <person name="Kumar S."/>
            <person name="Laney S."/>
            <person name="Li B.W."/>
            <person name="Li W."/>
            <person name="Lindblom T.H."/>
            <person name="Lustigman S."/>
            <person name="Ma D."/>
            <person name="Maina C.V."/>
            <person name="Martin D.M."/>
            <person name="McCarter J.P."/>
            <person name="McReynolds L."/>
            <person name="Mitreva M."/>
            <person name="Nutman T.B."/>
            <person name="Parkinson J."/>
            <person name="Peregrin-Alvarez J.M."/>
            <person name="Poole C."/>
            <person name="Ren Q."/>
            <person name="Saunders L."/>
            <person name="Sluder A.E."/>
            <person name="Smith K."/>
            <person name="Stanke M."/>
            <person name="Unnasch T.R."/>
            <person name="Ware J."/>
            <person name="Wei A.D."/>
            <person name="Weil G."/>
            <person name="Williams D.J."/>
            <person name="Zhang Y."/>
            <person name="Williams S.A."/>
            <person name="Fraser-Liggett C."/>
            <person name="Slatko B."/>
            <person name="Blaxter M.L."/>
            <person name="Scott A.L."/>
        </authorList>
    </citation>
    <scope>NUCLEOTIDE SEQUENCE</scope>
    <source>
        <strain evidence="1">FR3</strain>
    </source>
</reference>
<gene>
    <name evidence="1" type="primary">Bm14252</name>
    <name evidence="1" type="ORF">BM_Bm14252</name>
</gene>